<keyword evidence="1" id="KW-0472">Membrane</keyword>
<dbReference type="RefSeq" id="WP_134381082.1">
    <property type="nucleotide sequence ID" value="NZ_SORX01000003.1"/>
</dbReference>
<keyword evidence="3" id="KW-1185">Reference proteome</keyword>
<dbReference type="AlphaFoldDB" id="A0A4Y8LJJ7"/>
<evidence type="ECO:0000256" key="1">
    <source>
        <dbReference type="SAM" id="Phobius"/>
    </source>
</evidence>
<sequence length="63" mass="6618">MNSKITLFMLLVVGNILLVLSNTLIVDGWPQGLMLGAAVILNITAGGGLLAMVIQQRSAPNQN</sequence>
<keyword evidence="1" id="KW-1133">Transmembrane helix</keyword>
<name>A0A4Y8LJJ7_9BACL</name>
<reference evidence="2 3" key="1">
    <citation type="submission" date="2019-03" db="EMBL/GenBank/DDBJ databases">
        <authorList>
            <person name="Yang Y."/>
        </authorList>
    </citation>
    <scope>NUCLEOTIDE SEQUENCE [LARGE SCALE GENOMIC DNA]</scope>
    <source>
        <strain evidence="2 3">ASL-1</strain>
    </source>
</reference>
<keyword evidence="1" id="KW-0812">Transmembrane</keyword>
<protein>
    <submittedName>
        <fullName evidence="2">Uncharacterized protein</fullName>
    </submittedName>
</protein>
<feature type="transmembrane region" description="Helical" evidence="1">
    <location>
        <begin position="32"/>
        <end position="54"/>
    </location>
</feature>
<feature type="transmembrane region" description="Helical" evidence="1">
    <location>
        <begin position="7"/>
        <end position="26"/>
    </location>
</feature>
<proteinExistence type="predicted"/>
<comment type="caution">
    <text evidence="2">The sequence shown here is derived from an EMBL/GenBank/DDBJ whole genome shotgun (WGS) entry which is preliminary data.</text>
</comment>
<evidence type="ECO:0000313" key="2">
    <source>
        <dbReference type="EMBL" id="TFE02385.1"/>
    </source>
</evidence>
<dbReference type="Proteomes" id="UP000297776">
    <property type="component" value="Unassembled WGS sequence"/>
</dbReference>
<accession>A0A4Y8LJJ7</accession>
<dbReference type="EMBL" id="SORX01000003">
    <property type="protein sequence ID" value="TFE02385.1"/>
    <property type="molecule type" value="Genomic_DNA"/>
</dbReference>
<evidence type="ECO:0000313" key="3">
    <source>
        <dbReference type="Proteomes" id="UP000297776"/>
    </source>
</evidence>
<gene>
    <name evidence="2" type="ORF">E2626_07335</name>
</gene>
<organism evidence="2 3">
    <name type="scientific">Jeotgalibacillus salarius</name>
    <dbReference type="NCBI Taxonomy" id="546023"/>
    <lineage>
        <taxon>Bacteria</taxon>
        <taxon>Bacillati</taxon>
        <taxon>Bacillota</taxon>
        <taxon>Bacilli</taxon>
        <taxon>Bacillales</taxon>
        <taxon>Caryophanaceae</taxon>
        <taxon>Jeotgalibacillus</taxon>
    </lineage>
</organism>